<dbReference type="Gene3D" id="3.40.50.720">
    <property type="entry name" value="NAD(P)-binding Rossmann-like Domain"/>
    <property type="match status" value="1"/>
</dbReference>
<name>A0A1N7N2Q9_9RHOB</name>
<dbReference type="SUPFAM" id="SSF51735">
    <property type="entry name" value="NAD(P)-binding Rossmann-fold domains"/>
    <property type="match status" value="1"/>
</dbReference>
<reference evidence="6" key="1">
    <citation type="submission" date="2017-01" db="EMBL/GenBank/DDBJ databases">
        <authorList>
            <person name="Varghese N."/>
            <person name="Submissions S."/>
        </authorList>
    </citation>
    <scope>NUCLEOTIDE SEQUENCE [LARGE SCALE GENOMIC DNA]</scope>
    <source>
        <strain evidence="6">DSM 29430</strain>
    </source>
</reference>
<feature type="domain" description="2,4-diaminopentanoate dehydrogenase C-terminal" evidence="4">
    <location>
        <begin position="148"/>
        <end position="330"/>
    </location>
</feature>
<keyword evidence="2" id="KW-0560">Oxidoreductase</keyword>
<evidence type="ECO:0000259" key="4">
    <source>
        <dbReference type="Pfam" id="PF19328"/>
    </source>
</evidence>
<dbReference type="OrthoDB" id="4759936at2"/>
<dbReference type="InterPro" id="IPR045760">
    <property type="entry name" value="DAP_DH_C"/>
</dbReference>
<dbReference type="InterPro" id="IPR000846">
    <property type="entry name" value="DapB_N"/>
</dbReference>
<feature type="domain" description="Dihydrodipicolinate reductase N-terminal" evidence="3">
    <location>
        <begin position="9"/>
        <end position="104"/>
    </location>
</feature>
<dbReference type="AlphaFoldDB" id="A0A1N7N2Q9"/>
<protein>
    <submittedName>
        <fullName evidence="5">4-hydroxy-tetrahydrodipicolinate reductase</fullName>
    </submittedName>
</protein>
<dbReference type="GO" id="GO:0009089">
    <property type="term" value="P:lysine biosynthetic process via diaminopimelate"/>
    <property type="evidence" value="ECO:0007669"/>
    <property type="project" value="InterPro"/>
</dbReference>
<dbReference type="InterPro" id="IPR036291">
    <property type="entry name" value="NAD(P)-bd_dom_sf"/>
</dbReference>
<gene>
    <name evidence="5" type="ORF">SAMN05421759_106186</name>
</gene>
<dbReference type="STRING" id="633194.SAMN05421759_106186"/>
<dbReference type="Pfam" id="PF01113">
    <property type="entry name" value="DapB_N"/>
    <property type="match status" value="1"/>
</dbReference>
<keyword evidence="6" id="KW-1185">Reference proteome</keyword>
<dbReference type="EMBL" id="FTOQ01000006">
    <property type="protein sequence ID" value="SIS92624.1"/>
    <property type="molecule type" value="Genomic_DNA"/>
</dbReference>
<evidence type="ECO:0000256" key="2">
    <source>
        <dbReference type="ARBA" id="ARBA00023002"/>
    </source>
</evidence>
<evidence type="ECO:0000313" key="6">
    <source>
        <dbReference type="Proteomes" id="UP000186684"/>
    </source>
</evidence>
<accession>A0A1N7N2Q9</accession>
<dbReference type="Pfam" id="PF19328">
    <property type="entry name" value="DAP_DH_C"/>
    <property type="match status" value="1"/>
</dbReference>
<dbReference type="GO" id="GO:0008839">
    <property type="term" value="F:4-hydroxy-tetrahydrodipicolinate reductase"/>
    <property type="evidence" value="ECO:0007669"/>
    <property type="project" value="InterPro"/>
</dbReference>
<evidence type="ECO:0000256" key="1">
    <source>
        <dbReference type="ARBA" id="ARBA00022857"/>
    </source>
</evidence>
<dbReference type="Proteomes" id="UP000186684">
    <property type="component" value="Unassembled WGS sequence"/>
</dbReference>
<organism evidence="5 6">
    <name type="scientific">Roseivivax lentus</name>
    <dbReference type="NCBI Taxonomy" id="633194"/>
    <lineage>
        <taxon>Bacteria</taxon>
        <taxon>Pseudomonadati</taxon>
        <taxon>Pseudomonadota</taxon>
        <taxon>Alphaproteobacteria</taxon>
        <taxon>Rhodobacterales</taxon>
        <taxon>Roseobacteraceae</taxon>
        <taxon>Roseivivax</taxon>
    </lineage>
</organism>
<dbReference type="RefSeq" id="WP_076448330.1">
    <property type="nucleotide sequence ID" value="NZ_FTOQ01000006.1"/>
</dbReference>
<proteinExistence type="predicted"/>
<sequence>MTNAPYSGIRVIVYGVGAMGLIATRLLLDKGAEIVGAIGRSPSKVGRDLGDIAGLDRFLGVPVENDLEAVLSRGADIAVVCVSSYLSTMHKHFAACLEHGINVVTIEEETVFPWTTAADQAQSLDALAKANKVTLAASGAQDVFWLNLVTTLLGASHRIVRLSGQCRWNVDDYGPEVAGHLLIGRSKEDFDKYVASSGWPEFVARQTLEALIARIGLEVASITSNVSAVTSEEPIHCQSLGTDIATGFVIGTVDRTFITTREGPRFEFAMEGRVYRAGEADNNLWQVKGEPDLELRCDDANYRFTTCSTLINRIPDVIAAPPGLRSLDMLAPASYRHH</sequence>
<evidence type="ECO:0000313" key="5">
    <source>
        <dbReference type="EMBL" id="SIS92624.1"/>
    </source>
</evidence>
<keyword evidence="1" id="KW-0521">NADP</keyword>
<dbReference type="CDD" id="cd24146">
    <property type="entry name" value="nat-AmDH_N_like"/>
    <property type="match status" value="1"/>
</dbReference>
<evidence type="ECO:0000259" key="3">
    <source>
        <dbReference type="Pfam" id="PF01113"/>
    </source>
</evidence>